<dbReference type="EMBL" id="LCUJ01000002">
    <property type="protein sequence ID" value="OCL99533.1"/>
    <property type="molecule type" value="Genomic_DNA"/>
</dbReference>
<sequence>MKKFFIFLFFVSVLNAKVATEEETIKYGKAQSIVVNLHNISYEEKLDLCKSIFNNSGTLVFDNRKEILPIAIKSCQDNIKK</sequence>
<protein>
    <submittedName>
        <fullName evidence="1">Uncharacterized protein</fullName>
    </submittedName>
</protein>
<name>A0A1C0B7H5_9BACT</name>
<evidence type="ECO:0000313" key="1">
    <source>
        <dbReference type="EMBL" id="OCL99533.1"/>
    </source>
</evidence>
<dbReference type="AlphaFoldDB" id="A0A1C0B7H5"/>
<proteinExistence type="predicted"/>
<comment type="caution">
    <text evidence="1">The sequence shown here is derived from an EMBL/GenBank/DDBJ whole genome shotgun (WGS) entry which is preliminary data.</text>
</comment>
<evidence type="ECO:0000313" key="2">
    <source>
        <dbReference type="Proteomes" id="UP000093281"/>
    </source>
</evidence>
<reference evidence="2" key="1">
    <citation type="submission" date="2015-05" db="EMBL/GenBank/DDBJ databases">
        <authorList>
            <person name="Rovetto F."/>
            <person name="Cocolin L."/>
            <person name="Illeghems K."/>
            <person name="Van Nieuwerburgh F."/>
            <person name="Houf K."/>
        </authorList>
    </citation>
    <scope>NUCLEOTIDE SEQUENCE [LARGE SCALE GENOMIC DNA]</scope>
    <source>
        <strain evidence="2">DU22</strain>
    </source>
</reference>
<organism evidence="1 2">
    <name type="scientific">Aliarcobacter thereius</name>
    <dbReference type="NCBI Taxonomy" id="544718"/>
    <lineage>
        <taxon>Bacteria</taxon>
        <taxon>Pseudomonadati</taxon>
        <taxon>Campylobacterota</taxon>
        <taxon>Epsilonproteobacteria</taxon>
        <taxon>Campylobacterales</taxon>
        <taxon>Arcobacteraceae</taxon>
        <taxon>Aliarcobacter</taxon>
    </lineage>
</organism>
<accession>A0A1C0B7H5</accession>
<dbReference type="RefSeq" id="WP_066185476.1">
    <property type="nucleotide sequence ID" value="NZ_LCUJ01000002.1"/>
</dbReference>
<dbReference type="Proteomes" id="UP000093281">
    <property type="component" value="Unassembled WGS sequence"/>
</dbReference>
<gene>
    <name evidence="1" type="ORF">AAX29_00574</name>
</gene>